<dbReference type="InterPro" id="IPR000914">
    <property type="entry name" value="SBP_5_dom"/>
</dbReference>
<sequence>MLSLTALTLIGLGLLSIFAWRYFTIVKPDQGGSFDIALTGSPRFLNPVLTPANETDRNLDNLIFSSLMKYDGQGNLIPSAADKYAIGDNGKVYEVTLQKDIRWHDGQPLTTDDIIFTIQTIQNPDYKSPLLSLWQGVEVEKVDDLTVRFRIKGAFAPFIDNLTFGILPKHLWENIPASQFALHELNLKPIGSGPYKFTKLQKDSKGAVKVLTLNAFDKYFAGQTYISTINFKFYSTESDCYAAYKKGEVESFGFLSVKNFAELKNKPNHNLKIYSISLPRYFAVFFNQAQNKFLADKTIRQALAFATDKKTIIQEVFGGYGQEIDSPLVPGTIGYSDQIKKYDFAPEHAKNILAAAGWKDVDNDGVLEIGKNNEKLAISLTTVDWPELAQTASLLQKQWEQIGVKVNLNVKETSQAQSEIIKPRQYQALLFGEVLGIEPNFYSFWHSSQKKEAGFNLSLYENPTADKLISTAMEDFDNNSRSQKYRQIVNLITEDLPAIFLFSPDFLFGAKENVKGIDIKILDNSSSLFSQATNWYIDTERVLK</sequence>
<accession>A0A2M7D5V1</accession>
<keyword evidence="3" id="KW-0732">Signal</keyword>
<comment type="similarity">
    <text evidence="1">Belongs to the bacterial solute-binding protein 5 family.</text>
</comment>
<reference evidence="6" key="1">
    <citation type="submission" date="2017-09" db="EMBL/GenBank/DDBJ databases">
        <title>Depth-based differentiation of microbial function through sediment-hosted aquifers and enrichment of novel symbionts in the deep terrestrial subsurface.</title>
        <authorList>
            <person name="Probst A.J."/>
            <person name="Ladd B."/>
            <person name="Jarett J.K."/>
            <person name="Geller-Mcgrath D.E."/>
            <person name="Sieber C.M.K."/>
            <person name="Emerson J.B."/>
            <person name="Anantharaman K."/>
            <person name="Thomas B.C."/>
            <person name="Malmstrom R."/>
            <person name="Stieglmeier M."/>
            <person name="Klingl A."/>
            <person name="Woyke T."/>
            <person name="Ryan C.M."/>
            <person name="Banfield J.F."/>
        </authorList>
    </citation>
    <scope>NUCLEOTIDE SEQUENCE [LARGE SCALE GENOMIC DNA]</scope>
</reference>
<evidence type="ECO:0000256" key="2">
    <source>
        <dbReference type="ARBA" id="ARBA00022448"/>
    </source>
</evidence>
<organism evidence="5 6">
    <name type="scientific">Candidatus Portnoybacteria bacterium CG02_land_8_20_14_3_00_45_8</name>
    <dbReference type="NCBI Taxonomy" id="1974807"/>
    <lineage>
        <taxon>Bacteria</taxon>
        <taxon>Candidatus Portnoyibacteriota</taxon>
    </lineage>
</organism>
<comment type="caution">
    <text evidence="5">The sequence shown here is derived from an EMBL/GenBank/DDBJ whole genome shotgun (WGS) entry which is preliminary data.</text>
</comment>
<proteinExistence type="inferred from homology"/>
<dbReference type="SUPFAM" id="SSF53850">
    <property type="entry name" value="Periplasmic binding protein-like II"/>
    <property type="match status" value="1"/>
</dbReference>
<evidence type="ECO:0000259" key="4">
    <source>
        <dbReference type="Pfam" id="PF00496"/>
    </source>
</evidence>
<dbReference type="Proteomes" id="UP000229247">
    <property type="component" value="Unassembled WGS sequence"/>
</dbReference>
<evidence type="ECO:0000256" key="1">
    <source>
        <dbReference type="ARBA" id="ARBA00005695"/>
    </source>
</evidence>
<feature type="domain" description="Solute-binding protein family 5" evidence="4">
    <location>
        <begin position="76"/>
        <end position="449"/>
    </location>
</feature>
<dbReference type="Gene3D" id="3.90.76.10">
    <property type="entry name" value="Dipeptide-binding Protein, Domain 1"/>
    <property type="match status" value="1"/>
</dbReference>
<dbReference type="PIRSF" id="PIRSF002741">
    <property type="entry name" value="MppA"/>
    <property type="match status" value="1"/>
</dbReference>
<dbReference type="PANTHER" id="PTHR30290">
    <property type="entry name" value="PERIPLASMIC BINDING COMPONENT OF ABC TRANSPORTER"/>
    <property type="match status" value="1"/>
</dbReference>
<name>A0A2M7D5V1_9BACT</name>
<dbReference type="Pfam" id="PF00496">
    <property type="entry name" value="SBP_bac_5"/>
    <property type="match status" value="1"/>
</dbReference>
<dbReference type="GO" id="GO:0015833">
    <property type="term" value="P:peptide transport"/>
    <property type="evidence" value="ECO:0007669"/>
    <property type="project" value="TreeGrafter"/>
</dbReference>
<dbReference type="GO" id="GO:1904680">
    <property type="term" value="F:peptide transmembrane transporter activity"/>
    <property type="evidence" value="ECO:0007669"/>
    <property type="project" value="TreeGrafter"/>
</dbReference>
<dbReference type="AlphaFoldDB" id="A0A2M7D5V1"/>
<gene>
    <name evidence="5" type="ORF">COS30_02305</name>
</gene>
<evidence type="ECO:0000256" key="3">
    <source>
        <dbReference type="ARBA" id="ARBA00022729"/>
    </source>
</evidence>
<dbReference type="Gene3D" id="3.10.105.10">
    <property type="entry name" value="Dipeptide-binding Protein, Domain 3"/>
    <property type="match status" value="1"/>
</dbReference>
<evidence type="ECO:0000313" key="5">
    <source>
        <dbReference type="EMBL" id="PIV38402.1"/>
    </source>
</evidence>
<evidence type="ECO:0000313" key="6">
    <source>
        <dbReference type="Proteomes" id="UP000229247"/>
    </source>
</evidence>
<dbReference type="Gene3D" id="3.40.190.10">
    <property type="entry name" value="Periplasmic binding protein-like II"/>
    <property type="match status" value="1"/>
</dbReference>
<keyword evidence="2" id="KW-0813">Transport</keyword>
<protein>
    <recommendedName>
        <fullName evidence="4">Solute-binding protein family 5 domain-containing protein</fullName>
    </recommendedName>
</protein>
<dbReference type="InterPro" id="IPR039424">
    <property type="entry name" value="SBP_5"/>
</dbReference>
<dbReference type="PANTHER" id="PTHR30290:SF9">
    <property type="entry name" value="OLIGOPEPTIDE-BINDING PROTEIN APPA"/>
    <property type="match status" value="1"/>
</dbReference>
<dbReference type="GO" id="GO:0042597">
    <property type="term" value="C:periplasmic space"/>
    <property type="evidence" value="ECO:0007669"/>
    <property type="project" value="UniProtKB-ARBA"/>
</dbReference>
<dbReference type="EMBL" id="PEUE01000054">
    <property type="protein sequence ID" value="PIV38402.1"/>
    <property type="molecule type" value="Genomic_DNA"/>
</dbReference>
<dbReference type="InterPro" id="IPR030678">
    <property type="entry name" value="Peptide/Ni-bd"/>
</dbReference>
<dbReference type="GO" id="GO:0043190">
    <property type="term" value="C:ATP-binding cassette (ABC) transporter complex"/>
    <property type="evidence" value="ECO:0007669"/>
    <property type="project" value="InterPro"/>
</dbReference>